<dbReference type="PANTHER" id="PTHR43453">
    <property type="entry name" value="RRNA METHYLASE-LIKE"/>
    <property type="match status" value="1"/>
</dbReference>
<dbReference type="GO" id="GO:0008173">
    <property type="term" value="F:RNA methyltransferase activity"/>
    <property type="evidence" value="ECO:0007669"/>
    <property type="project" value="InterPro"/>
</dbReference>
<dbReference type="AlphaFoldDB" id="A0A0M0JKK4"/>
<keyword evidence="7" id="KW-1185">Reference proteome</keyword>
<proteinExistence type="predicted"/>
<evidence type="ECO:0000259" key="5">
    <source>
        <dbReference type="Pfam" id="PF00588"/>
    </source>
</evidence>
<dbReference type="InterPro" id="IPR001537">
    <property type="entry name" value="SpoU_MeTrfase"/>
</dbReference>
<name>A0A0M0JKK4_9EUKA</name>
<organism evidence="6 7">
    <name type="scientific">Chrysochromulina tobinii</name>
    <dbReference type="NCBI Taxonomy" id="1460289"/>
    <lineage>
        <taxon>Eukaryota</taxon>
        <taxon>Haptista</taxon>
        <taxon>Haptophyta</taxon>
        <taxon>Prymnesiophyceae</taxon>
        <taxon>Prymnesiales</taxon>
        <taxon>Chrysochromulinaceae</taxon>
        <taxon>Chrysochromulina</taxon>
    </lineage>
</organism>
<dbReference type="InterPro" id="IPR029028">
    <property type="entry name" value="Alpha/beta_knot_MTases"/>
</dbReference>
<gene>
    <name evidence="6" type="ORF">Ctob_007120</name>
</gene>
<keyword evidence="2 6" id="KW-0489">Methyltransferase</keyword>
<feature type="region of interest" description="Disordered" evidence="4">
    <location>
        <begin position="22"/>
        <end position="41"/>
    </location>
</feature>
<evidence type="ECO:0000313" key="7">
    <source>
        <dbReference type="Proteomes" id="UP000037460"/>
    </source>
</evidence>
<evidence type="ECO:0000256" key="2">
    <source>
        <dbReference type="ARBA" id="ARBA00022603"/>
    </source>
</evidence>
<dbReference type="GO" id="GO:0000049">
    <property type="term" value="F:tRNA binding"/>
    <property type="evidence" value="ECO:0007669"/>
    <property type="project" value="UniProtKB-KW"/>
</dbReference>
<comment type="caution">
    <text evidence="6">The sequence shown here is derived from an EMBL/GenBank/DDBJ whole genome shotgun (WGS) entry which is preliminary data.</text>
</comment>
<evidence type="ECO:0000256" key="4">
    <source>
        <dbReference type="SAM" id="MobiDB-lite"/>
    </source>
</evidence>
<feature type="domain" description="tRNA/rRNA methyltransferase SpoU type" evidence="5">
    <location>
        <begin position="2"/>
        <end position="159"/>
    </location>
</feature>
<dbReference type="Pfam" id="PF00588">
    <property type="entry name" value="SpoU_methylase"/>
    <property type="match status" value="1"/>
</dbReference>
<dbReference type="InterPro" id="IPR029026">
    <property type="entry name" value="tRNA_m1G_MTases_N"/>
</dbReference>
<protein>
    <submittedName>
        <fullName evidence="6">tRNA rRNA methyltransferase</fullName>
    </submittedName>
</protein>
<evidence type="ECO:0000256" key="3">
    <source>
        <dbReference type="ARBA" id="ARBA00022679"/>
    </source>
</evidence>
<keyword evidence="3 6" id="KW-0808">Transferase</keyword>
<accession>A0A0M0JKK4</accession>
<dbReference type="Proteomes" id="UP000037460">
    <property type="component" value="Unassembled WGS sequence"/>
</dbReference>
<keyword evidence="1" id="KW-0820">tRNA-binding</keyword>
<evidence type="ECO:0000256" key="1">
    <source>
        <dbReference type="ARBA" id="ARBA00022555"/>
    </source>
</evidence>
<evidence type="ECO:0000313" key="6">
    <source>
        <dbReference type="EMBL" id="KOO26793.1"/>
    </source>
</evidence>
<dbReference type="SUPFAM" id="SSF75217">
    <property type="entry name" value="alpha/beta knot"/>
    <property type="match status" value="1"/>
</dbReference>
<dbReference type="PANTHER" id="PTHR43453:SF3">
    <property type="entry name" value="TRNA_RRNA METHYLTRANSFERASE SPOU TYPE DOMAIN-CONTAINING PROTEIN"/>
    <property type="match status" value="1"/>
</dbReference>
<dbReference type="OrthoDB" id="241340at2759"/>
<dbReference type="EMBL" id="JWZX01002800">
    <property type="protein sequence ID" value="KOO26793.1"/>
    <property type="molecule type" value="Genomic_DNA"/>
</dbReference>
<keyword evidence="1" id="KW-0694">RNA-binding</keyword>
<dbReference type="InterPro" id="IPR033671">
    <property type="entry name" value="TrmH"/>
</dbReference>
<reference evidence="7" key="1">
    <citation type="journal article" date="2015" name="PLoS Genet.">
        <title>Genome Sequence and Transcriptome Analyses of Chrysochromulina tobin: Metabolic Tools for Enhanced Algal Fitness in the Prominent Order Prymnesiales (Haptophyceae).</title>
        <authorList>
            <person name="Hovde B.T."/>
            <person name="Deodato C.R."/>
            <person name="Hunsperger H.M."/>
            <person name="Ryken S.A."/>
            <person name="Yost W."/>
            <person name="Jha R.K."/>
            <person name="Patterson J."/>
            <person name="Monnat R.J. Jr."/>
            <person name="Barlow S.B."/>
            <person name="Starkenburg S.R."/>
            <person name="Cattolico R.A."/>
        </authorList>
    </citation>
    <scope>NUCLEOTIDE SEQUENCE</scope>
    <source>
        <strain evidence="7">CCMP291</strain>
    </source>
</reference>
<sequence>MRTAEGLGVQHLHLVESVPYGHTSSVTRPVEQPQPRRGSIGNVAMGASRWLTVTRYRSSADCGAALRQLDLAVYASDCPPSEADEKDQRSEQPLRDRFEAVPIDDLDFRAKRGTALVFGNERRGVSRAFIEFADAPFYIPMAGLTQSFNISVAVAMSLYAAIASGQFPEGSLTEEDRYELLGRWLLRDVKAARPLLLKEAGLEFADL</sequence>
<dbReference type="GO" id="GO:0002938">
    <property type="term" value="P:tRNA guanine ribose methylation"/>
    <property type="evidence" value="ECO:0007669"/>
    <property type="project" value="TreeGrafter"/>
</dbReference>
<dbReference type="Gene3D" id="3.40.1280.10">
    <property type="match status" value="1"/>
</dbReference>